<organism evidence="7 8">
    <name type="scientific">Fuerstiella marisgermanici</name>
    <dbReference type="NCBI Taxonomy" id="1891926"/>
    <lineage>
        <taxon>Bacteria</taxon>
        <taxon>Pseudomonadati</taxon>
        <taxon>Planctomycetota</taxon>
        <taxon>Planctomycetia</taxon>
        <taxon>Planctomycetales</taxon>
        <taxon>Planctomycetaceae</taxon>
        <taxon>Fuerstiella</taxon>
    </lineage>
</organism>
<feature type="domain" description="Thioredoxin" evidence="6">
    <location>
        <begin position="54"/>
        <end position="217"/>
    </location>
</feature>
<dbReference type="PROSITE" id="PS51352">
    <property type="entry name" value="THIOREDOXIN_2"/>
    <property type="match status" value="1"/>
</dbReference>
<name>A0A1P8WHY1_9PLAN</name>
<dbReference type="PROSITE" id="PS51257">
    <property type="entry name" value="PROKAR_LIPOPROTEIN"/>
    <property type="match status" value="1"/>
</dbReference>
<evidence type="ECO:0000256" key="1">
    <source>
        <dbReference type="ARBA" id="ARBA00004196"/>
    </source>
</evidence>
<evidence type="ECO:0000256" key="3">
    <source>
        <dbReference type="ARBA" id="ARBA00023157"/>
    </source>
</evidence>
<dbReference type="RefSeq" id="WP_077025092.1">
    <property type="nucleotide sequence ID" value="NZ_CP017641.1"/>
</dbReference>
<gene>
    <name evidence="7" type="ORF">Fuma_03280</name>
</gene>
<feature type="region of interest" description="Disordered" evidence="5">
    <location>
        <begin position="31"/>
        <end position="64"/>
    </location>
</feature>
<accession>A0A1P8WHY1</accession>
<comment type="subcellular location">
    <subcellularLocation>
        <location evidence="1">Cell envelope</location>
    </subcellularLocation>
</comment>
<dbReference type="InterPro" id="IPR050553">
    <property type="entry name" value="Thioredoxin_ResA/DsbE_sf"/>
</dbReference>
<reference evidence="7 8" key="1">
    <citation type="journal article" date="2016" name="Front. Microbiol.">
        <title>Fuerstia marisgermanicae gen. nov., sp. nov., an Unusual Member of the Phylum Planctomycetes from the German Wadden Sea.</title>
        <authorList>
            <person name="Kohn T."/>
            <person name="Heuer A."/>
            <person name="Jogler M."/>
            <person name="Vollmers J."/>
            <person name="Boedeker C."/>
            <person name="Bunk B."/>
            <person name="Rast P."/>
            <person name="Borchert D."/>
            <person name="Glockner I."/>
            <person name="Freese H.M."/>
            <person name="Klenk H.P."/>
            <person name="Overmann J."/>
            <person name="Kaster A.K."/>
            <person name="Rohde M."/>
            <person name="Wiegand S."/>
            <person name="Jogler C."/>
        </authorList>
    </citation>
    <scope>NUCLEOTIDE SEQUENCE [LARGE SCALE GENOMIC DNA]</scope>
    <source>
        <strain evidence="7 8">NH11</strain>
    </source>
</reference>
<dbReference type="InterPro" id="IPR036249">
    <property type="entry name" value="Thioredoxin-like_sf"/>
</dbReference>
<evidence type="ECO:0000259" key="6">
    <source>
        <dbReference type="PROSITE" id="PS51352"/>
    </source>
</evidence>
<keyword evidence="3" id="KW-1015">Disulfide bond</keyword>
<dbReference type="OrthoDB" id="261812at2"/>
<evidence type="ECO:0000313" key="8">
    <source>
        <dbReference type="Proteomes" id="UP000187735"/>
    </source>
</evidence>
<keyword evidence="8" id="KW-1185">Reference proteome</keyword>
<proteinExistence type="predicted"/>
<dbReference type="PANTHER" id="PTHR42852:SF6">
    <property type="entry name" value="THIOL:DISULFIDE INTERCHANGE PROTEIN DSBE"/>
    <property type="match status" value="1"/>
</dbReference>
<feature type="compositionally biased region" description="Low complexity" evidence="5">
    <location>
        <begin position="48"/>
        <end position="58"/>
    </location>
</feature>
<sequence>MGKFLHTSMVLTASFAWVGIAGCSNETAESTTPASEVAADSNLEKPQATEPAATEPAADQPSSTIELTEGEWSDVEEYVAAQKGKVVVVDLWSTSCLPCMTEFPHLVELHEKYGDDIVCMSFNLDYAGIKSKPPSYYRPRVEEFLQSRKAEFRNIMSTVDAIEVFDQLKMNSIPAVLVYGKDGKLAKRFDDTLLQDGEEEAFTYKDDINPFVQSLME</sequence>
<dbReference type="GO" id="GO:0030313">
    <property type="term" value="C:cell envelope"/>
    <property type="evidence" value="ECO:0007669"/>
    <property type="project" value="UniProtKB-SubCell"/>
</dbReference>
<evidence type="ECO:0000256" key="2">
    <source>
        <dbReference type="ARBA" id="ARBA00022748"/>
    </source>
</evidence>
<evidence type="ECO:0000313" key="7">
    <source>
        <dbReference type="EMBL" id="APZ93662.1"/>
    </source>
</evidence>
<dbReference type="CDD" id="cd02966">
    <property type="entry name" value="TlpA_like_family"/>
    <property type="match status" value="1"/>
</dbReference>
<dbReference type="GO" id="GO:0017004">
    <property type="term" value="P:cytochrome complex assembly"/>
    <property type="evidence" value="ECO:0007669"/>
    <property type="project" value="UniProtKB-KW"/>
</dbReference>
<dbReference type="Gene3D" id="3.40.30.10">
    <property type="entry name" value="Glutaredoxin"/>
    <property type="match status" value="1"/>
</dbReference>
<dbReference type="InterPro" id="IPR013766">
    <property type="entry name" value="Thioredoxin_domain"/>
</dbReference>
<dbReference type="Proteomes" id="UP000187735">
    <property type="component" value="Chromosome"/>
</dbReference>
<dbReference type="PANTHER" id="PTHR42852">
    <property type="entry name" value="THIOL:DISULFIDE INTERCHANGE PROTEIN DSBE"/>
    <property type="match status" value="1"/>
</dbReference>
<dbReference type="EMBL" id="CP017641">
    <property type="protein sequence ID" value="APZ93662.1"/>
    <property type="molecule type" value="Genomic_DNA"/>
</dbReference>
<keyword evidence="2" id="KW-0201">Cytochrome c-type biogenesis</keyword>
<evidence type="ECO:0000256" key="5">
    <source>
        <dbReference type="SAM" id="MobiDB-lite"/>
    </source>
</evidence>
<dbReference type="STRING" id="1891926.Fuma_03280"/>
<dbReference type="KEGG" id="fmr:Fuma_03280"/>
<dbReference type="AlphaFoldDB" id="A0A1P8WHY1"/>
<keyword evidence="4" id="KW-0676">Redox-active center</keyword>
<evidence type="ECO:0000256" key="4">
    <source>
        <dbReference type="ARBA" id="ARBA00023284"/>
    </source>
</evidence>
<protein>
    <submittedName>
        <fullName evidence="7">Thiol-disulfide oxidoreductase</fullName>
    </submittedName>
</protein>
<dbReference type="SUPFAM" id="SSF52833">
    <property type="entry name" value="Thioredoxin-like"/>
    <property type="match status" value="1"/>
</dbReference>